<dbReference type="RefSeq" id="WP_310260684.1">
    <property type="nucleotide sequence ID" value="NZ_JAVDXU010000001.1"/>
</dbReference>
<feature type="signal peptide" evidence="1">
    <location>
        <begin position="1"/>
        <end position="20"/>
    </location>
</feature>
<organism evidence="3 4">
    <name type="scientific">Roseateles saccharophilus</name>
    <name type="common">Pseudomonas saccharophila</name>
    <dbReference type="NCBI Taxonomy" id="304"/>
    <lineage>
        <taxon>Bacteria</taxon>
        <taxon>Pseudomonadati</taxon>
        <taxon>Pseudomonadota</taxon>
        <taxon>Betaproteobacteria</taxon>
        <taxon>Burkholderiales</taxon>
        <taxon>Sphaerotilaceae</taxon>
        <taxon>Roseateles</taxon>
    </lineage>
</organism>
<proteinExistence type="predicted"/>
<name>A0ABU1YGJ9_ROSSA</name>
<dbReference type="Pfam" id="PF07589">
    <property type="entry name" value="PEP-CTERM"/>
    <property type="match status" value="1"/>
</dbReference>
<dbReference type="Proteomes" id="UP001180453">
    <property type="component" value="Unassembled WGS sequence"/>
</dbReference>
<protein>
    <recommendedName>
        <fullName evidence="2">Ice-binding protein C-terminal domain-containing protein</fullName>
    </recommendedName>
</protein>
<sequence>MLKKALATAALLLAGSAALAGPVGNYYASVNGQRIVVVQGNSMVNSWAAQNGCEWSINVYNDVRTNPAGTNCGAGAQYTLGGSYAGVNYAEEVGGYQDTDDSTTDGSFNYTVSYNTGAVIRTDRNFAGATTLFNAGSSSLGITYDETDNSLWIIGFGSNLLRHYDMSGTQLGSFALAGAVTGGLALDHLDQTLWVVDAGNTMQQYSKTGQHLQTGLTIGYVLGGEFDFATANVGRLPEPASLGLLGVALAALGLSRRKARAAV</sequence>
<dbReference type="EMBL" id="JAVDXU010000001">
    <property type="protein sequence ID" value="MDR7267977.1"/>
    <property type="molecule type" value="Genomic_DNA"/>
</dbReference>
<feature type="chain" id="PRO_5047454532" description="Ice-binding protein C-terminal domain-containing protein" evidence="1">
    <location>
        <begin position="21"/>
        <end position="263"/>
    </location>
</feature>
<reference evidence="3 4" key="1">
    <citation type="submission" date="2023-07" db="EMBL/GenBank/DDBJ databases">
        <title>Sorghum-associated microbial communities from plants grown in Nebraska, USA.</title>
        <authorList>
            <person name="Schachtman D."/>
        </authorList>
    </citation>
    <scope>NUCLEOTIDE SEQUENCE [LARGE SCALE GENOMIC DNA]</scope>
    <source>
        <strain evidence="3 4">BE314</strain>
    </source>
</reference>
<keyword evidence="4" id="KW-1185">Reference proteome</keyword>
<accession>A0ABU1YGJ9</accession>
<dbReference type="SUPFAM" id="SSF63825">
    <property type="entry name" value="YWTD domain"/>
    <property type="match status" value="1"/>
</dbReference>
<evidence type="ECO:0000259" key="2">
    <source>
        <dbReference type="Pfam" id="PF07589"/>
    </source>
</evidence>
<gene>
    <name evidence="3" type="ORF">J2X20_000606</name>
</gene>
<dbReference type="NCBIfam" id="TIGR02595">
    <property type="entry name" value="PEP_CTERM"/>
    <property type="match status" value="1"/>
</dbReference>
<comment type="caution">
    <text evidence="3">The sequence shown here is derived from an EMBL/GenBank/DDBJ whole genome shotgun (WGS) entry which is preliminary data.</text>
</comment>
<feature type="domain" description="Ice-binding protein C-terminal" evidence="2">
    <location>
        <begin position="237"/>
        <end position="257"/>
    </location>
</feature>
<evidence type="ECO:0000313" key="4">
    <source>
        <dbReference type="Proteomes" id="UP001180453"/>
    </source>
</evidence>
<keyword evidence="1" id="KW-0732">Signal</keyword>
<dbReference type="InterPro" id="IPR013424">
    <property type="entry name" value="Ice-binding_C"/>
</dbReference>
<evidence type="ECO:0000313" key="3">
    <source>
        <dbReference type="EMBL" id="MDR7267977.1"/>
    </source>
</evidence>
<evidence type="ECO:0000256" key="1">
    <source>
        <dbReference type="SAM" id="SignalP"/>
    </source>
</evidence>